<dbReference type="GO" id="GO:0005794">
    <property type="term" value="C:Golgi apparatus"/>
    <property type="evidence" value="ECO:0007669"/>
    <property type="project" value="TreeGrafter"/>
</dbReference>
<evidence type="ECO:0000256" key="1">
    <source>
        <dbReference type="ARBA" id="ARBA00004606"/>
    </source>
</evidence>
<keyword evidence="3" id="KW-0735">Signal-anchor</keyword>
<dbReference type="RefSeq" id="XP_005782123.1">
    <property type="nucleotide sequence ID" value="XM_005782066.1"/>
</dbReference>
<evidence type="ECO:0000313" key="9">
    <source>
        <dbReference type="Proteomes" id="UP000013827"/>
    </source>
</evidence>
<feature type="region of interest" description="Disordered" evidence="7">
    <location>
        <begin position="149"/>
        <end position="177"/>
    </location>
</feature>
<dbReference type="GO" id="GO:0016020">
    <property type="term" value="C:membrane"/>
    <property type="evidence" value="ECO:0007669"/>
    <property type="project" value="UniProtKB-SubCell"/>
</dbReference>
<organism evidence="8 9">
    <name type="scientific">Emiliania huxleyi (strain CCMP1516)</name>
    <dbReference type="NCBI Taxonomy" id="280463"/>
    <lineage>
        <taxon>Eukaryota</taxon>
        <taxon>Haptista</taxon>
        <taxon>Haptophyta</taxon>
        <taxon>Prymnesiophyceae</taxon>
        <taxon>Isochrysidales</taxon>
        <taxon>Noelaerhabdaceae</taxon>
        <taxon>Emiliania</taxon>
    </lineage>
</organism>
<dbReference type="PaxDb" id="2903-EOD29694"/>
<name>A0A0D3K1Q9_EMIH1</name>
<comment type="subcellular location">
    <subcellularLocation>
        <location evidence="1">Membrane</location>
        <topology evidence="1">Single-pass type II membrane protein</topology>
    </subcellularLocation>
</comment>
<dbReference type="PANTHER" id="PTHR12270">
    <property type="entry name" value="GLYCOSYLTRANSFERASE-RELATED"/>
    <property type="match status" value="1"/>
</dbReference>
<protein>
    <submittedName>
        <fullName evidence="8">Uncharacterized protein</fullName>
    </submittedName>
</protein>
<evidence type="ECO:0000313" key="8">
    <source>
        <dbReference type="EnsemblProtists" id="EOD29694"/>
    </source>
</evidence>
<dbReference type="Proteomes" id="UP000013827">
    <property type="component" value="Unassembled WGS sequence"/>
</dbReference>
<dbReference type="EnsemblProtists" id="EOD29694">
    <property type="protein sequence ID" value="EOD29694"/>
    <property type="gene ID" value="EMIHUDRAFT_233581"/>
</dbReference>
<evidence type="ECO:0000256" key="6">
    <source>
        <dbReference type="ARBA" id="ARBA00023180"/>
    </source>
</evidence>
<reference evidence="8" key="2">
    <citation type="submission" date="2024-10" db="UniProtKB">
        <authorList>
            <consortium name="EnsemblProtists"/>
        </authorList>
    </citation>
    <scope>IDENTIFICATION</scope>
</reference>
<sequence length="177" mass="18771">MAVDAGSTGGAACLATIMTEDRVLAFHRLAASWPWPISVAYLSTEWHRDRRLGLQLLDVQAQPPPEAHRIVLSVVADRGYRQPQNLFPFNLLRNVAVENCASKTVLVADVDFVLGGSVGGLTSAVAEVEEDPRVAVLLPAFDVRAGQAPAPTAESVRLTTENSRGERGGGNGRSASG</sequence>
<dbReference type="Pfam" id="PF13896">
    <property type="entry name" value="Glyco_transf_49"/>
    <property type="match status" value="1"/>
</dbReference>
<keyword evidence="4" id="KW-1133">Transmembrane helix</keyword>
<reference evidence="9" key="1">
    <citation type="journal article" date="2013" name="Nature">
        <title>Pan genome of the phytoplankton Emiliania underpins its global distribution.</title>
        <authorList>
            <person name="Read B.A."/>
            <person name="Kegel J."/>
            <person name="Klute M.J."/>
            <person name="Kuo A."/>
            <person name="Lefebvre S.C."/>
            <person name="Maumus F."/>
            <person name="Mayer C."/>
            <person name="Miller J."/>
            <person name="Monier A."/>
            <person name="Salamov A."/>
            <person name="Young J."/>
            <person name="Aguilar M."/>
            <person name="Claverie J.M."/>
            <person name="Frickenhaus S."/>
            <person name="Gonzalez K."/>
            <person name="Herman E.K."/>
            <person name="Lin Y.C."/>
            <person name="Napier J."/>
            <person name="Ogata H."/>
            <person name="Sarno A.F."/>
            <person name="Shmutz J."/>
            <person name="Schroeder D."/>
            <person name="de Vargas C."/>
            <person name="Verret F."/>
            <person name="von Dassow P."/>
            <person name="Valentin K."/>
            <person name="Van de Peer Y."/>
            <person name="Wheeler G."/>
            <person name="Dacks J.B."/>
            <person name="Delwiche C.F."/>
            <person name="Dyhrman S.T."/>
            <person name="Glockner G."/>
            <person name="John U."/>
            <person name="Richards T."/>
            <person name="Worden A.Z."/>
            <person name="Zhang X."/>
            <person name="Grigoriev I.V."/>
            <person name="Allen A.E."/>
            <person name="Bidle K."/>
            <person name="Borodovsky M."/>
            <person name="Bowler C."/>
            <person name="Brownlee C."/>
            <person name="Cock J.M."/>
            <person name="Elias M."/>
            <person name="Gladyshev V.N."/>
            <person name="Groth M."/>
            <person name="Guda C."/>
            <person name="Hadaegh A."/>
            <person name="Iglesias-Rodriguez M.D."/>
            <person name="Jenkins J."/>
            <person name="Jones B.M."/>
            <person name="Lawson T."/>
            <person name="Leese F."/>
            <person name="Lindquist E."/>
            <person name="Lobanov A."/>
            <person name="Lomsadze A."/>
            <person name="Malik S.B."/>
            <person name="Marsh M.E."/>
            <person name="Mackinder L."/>
            <person name="Mock T."/>
            <person name="Mueller-Roeber B."/>
            <person name="Pagarete A."/>
            <person name="Parker M."/>
            <person name="Probert I."/>
            <person name="Quesneville H."/>
            <person name="Raines C."/>
            <person name="Rensing S.A."/>
            <person name="Riano-Pachon D.M."/>
            <person name="Richier S."/>
            <person name="Rokitta S."/>
            <person name="Shiraiwa Y."/>
            <person name="Soanes D.M."/>
            <person name="van der Giezen M."/>
            <person name="Wahlund T.M."/>
            <person name="Williams B."/>
            <person name="Wilson W."/>
            <person name="Wolfe G."/>
            <person name="Wurch L.L."/>
        </authorList>
    </citation>
    <scope>NUCLEOTIDE SEQUENCE</scope>
</reference>
<feature type="compositionally biased region" description="Gly residues" evidence="7">
    <location>
        <begin position="168"/>
        <end position="177"/>
    </location>
</feature>
<evidence type="ECO:0000256" key="3">
    <source>
        <dbReference type="ARBA" id="ARBA00022968"/>
    </source>
</evidence>
<keyword evidence="5" id="KW-0472">Membrane</keyword>
<evidence type="ECO:0000256" key="4">
    <source>
        <dbReference type="ARBA" id="ARBA00022989"/>
    </source>
</evidence>
<dbReference type="GO" id="GO:0042285">
    <property type="term" value="F:xylosyltransferase activity"/>
    <property type="evidence" value="ECO:0007669"/>
    <property type="project" value="TreeGrafter"/>
</dbReference>
<dbReference type="InterPro" id="IPR051292">
    <property type="entry name" value="Xyl/GlcA_transferase"/>
</dbReference>
<dbReference type="GeneID" id="17274973"/>
<proteinExistence type="predicted"/>
<keyword evidence="6" id="KW-0325">Glycoprotein</keyword>
<dbReference type="AlphaFoldDB" id="A0A0D3K1Q9"/>
<accession>A0A0D3K1Q9</accession>
<keyword evidence="2" id="KW-0812">Transmembrane</keyword>
<dbReference type="KEGG" id="ehx:EMIHUDRAFT_233581"/>
<evidence type="ECO:0000256" key="2">
    <source>
        <dbReference type="ARBA" id="ARBA00022692"/>
    </source>
</evidence>
<keyword evidence="9" id="KW-1185">Reference proteome</keyword>
<dbReference type="GO" id="GO:0035269">
    <property type="term" value="P:protein O-linked glycosylation via mannose"/>
    <property type="evidence" value="ECO:0007669"/>
    <property type="project" value="TreeGrafter"/>
</dbReference>
<dbReference type="GO" id="GO:0015020">
    <property type="term" value="F:glucuronosyltransferase activity"/>
    <property type="evidence" value="ECO:0007669"/>
    <property type="project" value="TreeGrafter"/>
</dbReference>
<evidence type="ECO:0000256" key="7">
    <source>
        <dbReference type="SAM" id="MobiDB-lite"/>
    </source>
</evidence>
<dbReference type="PANTHER" id="PTHR12270:SF25">
    <property type="entry name" value="GLYCOSYLTRANSFERASE-LIKE PROTEIN LARGE"/>
    <property type="match status" value="1"/>
</dbReference>
<evidence type="ECO:0000256" key="5">
    <source>
        <dbReference type="ARBA" id="ARBA00023136"/>
    </source>
</evidence>
<dbReference type="HOGENOM" id="CLU_1520620_0_0_1"/>